<dbReference type="EMBL" id="AZSI01000002">
    <property type="protein sequence ID" value="KEY63751.1"/>
    <property type="molecule type" value="Genomic_DNA"/>
</dbReference>
<dbReference type="PANTHER" id="PTHR37316">
    <property type="entry name" value="TEICHOIC ACID GLYCEROL-PHOSPHATE PRIMASE"/>
    <property type="match status" value="1"/>
</dbReference>
<dbReference type="GO" id="GO:0019350">
    <property type="term" value="P:teichoic acid biosynthetic process"/>
    <property type="evidence" value="ECO:0007669"/>
    <property type="project" value="UniProtKB-KW"/>
</dbReference>
<protein>
    <submittedName>
        <fullName evidence="7">Teichoic acid biosynthesis protein F</fullName>
    </submittedName>
</protein>
<name>A0A084AEM2_LACLC</name>
<evidence type="ECO:0000256" key="3">
    <source>
        <dbReference type="ARBA" id="ARBA00022475"/>
    </source>
</evidence>
<dbReference type="InterPro" id="IPR043148">
    <property type="entry name" value="TagF_C"/>
</dbReference>
<dbReference type="Pfam" id="PF04464">
    <property type="entry name" value="Glyphos_transf"/>
    <property type="match status" value="1"/>
</dbReference>
<accession>A0A084AEM2</accession>
<dbReference type="RefSeq" id="WP_011835432.1">
    <property type="nucleotide sequence ID" value="NZ_AZSI01000002.1"/>
</dbReference>
<dbReference type="GO" id="GO:0047355">
    <property type="term" value="F:CDP-glycerol glycerophosphotransferase activity"/>
    <property type="evidence" value="ECO:0007669"/>
    <property type="project" value="InterPro"/>
</dbReference>
<keyword evidence="5" id="KW-0777">Teichoic acid biosynthesis</keyword>
<dbReference type="GO" id="GO:0005886">
    <property type="term" value="C:plasma membrane"/>
    <property type="evidence" value="ECO:0007669"/>
    <property type="project" value="UniProtKB-SubCell"/>
</dbReference>
<keyword evidence="6" id="KW-0472">Membrane</keyword>
<comment type="similarity">
    <text evidence="2">Belongs to the CDP-glycerol glycerophosphotransferase family.</text>
</comment>
<evidence type="ECO:0000256" key="2">
    <source>
        <dbReference type="ARBA" id="ARBA00010488"/>
    </source>
</evidence>
<gene>
    <name evidence="7" type="ORF">U725_00073</name>
</gene>
<keyword evidence="4" id="KW-0808">Transferase</keyword>
<dbReference type="Gene3D" id="3.40.50.12580">
    <property type="match status" value="1"/>
</dbReference>
<sequence>MLSLLVKTRLMVLRTILSLFLRILGKFVRIDDQLILFVSFNGKSYSDNPRYLFEYMRESEEFADYRSVWAFKKQESILGARVVKLNSLTYYYLLTKAKYWVFNAKMPTYYQKKKGQLYLQTWHGTPLKRLGHDLFDNGNTYYRSRLSYEQMLKSYDQDSCQWDYLISPNTFSSQVFVSAFEIEKEKLLEVGYPRVDYLVNSPADKLVDLKTRYGLPTDKKIILYAPTWRDNSFDIKGYKFDLVVDFYKWKERLDDKTIILFKPHYLIANAYQVPEELRDFVFVMSASSDINDAYLLSDILITDYSSVFFDYAVLKRPIYFYMYDFEQYEQDLRGFYLNVPEDLPNDIIKTEEELLMKINDGNFDFERLKDFNQKFNLWNDGKACSKVVKRIFNEN</sequence>
<dbReference type="AlphaFoldDB" id="A0A084AEM2"/>
<reference evidence="7 8" key="1">
    <citation type="submission" date="2014-06" db="EMBL/GenBank/DDBJ databases">
        <title>Draft genome sequence of the putrescine producing strain Lactococcus lactis subsp cremoris GE214.</title>
        <authorList>
            <person name="Ladero V."/>
            <person name="Linares D.M."/>
            <person name="del Rio B."/>
            <person name="Mayo B."/>
            <person name="Martin M.C."/>
            <person name="Fernandez M."/>
            <person name="Alvarez M.A."/>
        </authorList>
    </citation>
    <scope>NUCLEOTIDE SEQUENCE [LARGE SCALE GENOMIC DNA]</scope>
    <source>
        <strain evidence="7 8">GE214</strain>
    </source>
</reference>
<proteinExistence type="inferred from homology"/>
<dbReference type="SUPFAM" id="SSF53756">
    <property type="entry name" value="UDP-Glycosyltransferase/glycogen phosphorylase"/>
    <property type="match status" value="1"/>
</dbReference>
<evidence type="ECO:0000313" key="8">
    <source>
        <dbReference type="Proteomes" id="UP000028401"/>
    </source>
</evidence>
<dbReference type="Proteomes" id="UP000028401">
    <property type="component" value="Unassembled WGS sequence"/>
</dbReference>
<keyword evidence="3" id="KW-1003">Cell membrane</keyword>
<dbReference type="InterPro" id="IPR043149">
    <property type="entry name" value="TagF_N"/>
</dbReference>
<evidence type="ECO:0000256" key="1">
    <source>
        <dbReference type="ARBA" id="ARBA00004202"/>
    </source>
</evidence>
<dbReference type="PATRIC" id="fig|1415168.3.peg.80"/>
<dbReference type="InterPro" id="IPR051612">
    <property type="entry name" value="Teichoic_Acid_Biosynth"/>
</dbReference>
<comment type="caution">
    <text evidence="7">The sequence shown here is derived from an EMBL/GenBank/DDBJ whole genome shotgun (WGS) entry which is preliminary data.</text>
</comment>
<evidence type="ECO:0000313" key="7">
    <source>
        <dbReference type="EMBL" id="KEY63751.1"/>
    </source>
</evidence>
<dbReference type="Gene3D" id="3.40.50.11820">
    <property type="match status" value="1"/>
</dbReference>
<dbReference type="InterPro" id="IPR007554">
    <property type="entry name" value="Glycerophosphate_synth"/>
</dbReference>
<dbReference type="PANTHER" id="PTHR37316:SF3">
    <property type="entry name" value="TEICHOIC ACID GLYCEROL-PHOSPHATE TRANSFERASE"/>
    <property type="match status" value="1"/>
</dbReference>
<evidence type="ECO:0000256" key="5">
    <source>
        <dbReference type="ARBA" id="ARBA00022944"/>
    </source>
</evidence>
<organism evidence="7 8">
    <name type="scientific">Lactococcus cremoris subsp. cremoris GE214</name>
    <dbReference type="NCBI Taxonomy" id="1415168"/>
    <lineage>
        <taxon>Bacteria</taxon>
        <taxon>Bacillati</taxon>
        <taxon>Bacillota</taxon>
        <taxon>Bacilli</taxon>
        <taxon>Lactobacillales</taxon>
        <taxon>Streptococcaceae</taxon>
        <taxon>Lactococcus</taxon>
        <taxon>Lactococcus cremoris subsp. cremoris</taxon>
    </lineage>
</organism>
<dbReference type="SMR" id="A0A084AEM2"/>
<evidence type="ECO:0000256" key="6">
    <source>
        <dbReference type="ARBA" id="ARBA00023136"/>
    </source>
</evidence>
<comment type="subcellular location">
    <subcellularLocation>
        <location evidence="1">Cell membrane</location>
        <topology evidence="1">Peripheral membrane protein</topology>
    </subcellularLocation>
</comment>
<evidence type="ECO:0000256" key="4">
    <source>
        <dbReference type="ARBA" id="ARBA00022679"/>
    </source>
</evidence>